<dbReference type="PANTHER" id="PTHR45947">
    <property type="entry name" value="SULFOQUINOVOSYL TRANSFERASE SQD2"/>
    <property type="match status" value="1"/>
</dbReference>
<gene>
    <name evidence="2" type="ordered locus">P9515_13791</name>
</gene>
<dbReference type="InterPro" id="IPR050194">
    <property type="entry name" value="Glycosyltransferase_grp1"/>
</dbReference>
<proteinExistence type="predicted"/>
<dbReference type="KEGG" id="pmc:P9515_13791"/>
<dbReference type="SUPFAM" id="SSF53756">
    <property type="entry name" value="UDP-Glycosyltransferase/glycogen phosphorylase"/>
    <property type="match status" value="1"/>
</dbReference>
<dbReference type="InterPro" id="IPR001296">
    <property type="entry name" value="Glyco_trans_1"/>
</dbReference>
<feature type="domain" description="Glycosyl transferase family 1" evidence="1">
    <location>
        <begin position="183"/>
        <end position="334"/>
    </location>
</feature>
<dbReference type="STRING" id="167542.P9515_13791"/>
<evidence type="ECO:0000313" key="2">
    <source>
        <dbReference type="EMBL" id="ABM72586.1"/>
    </source>
</evidence>
<dbReference type="CAZy" id="GT4">
    <property type="family name" value="Glycosyltransferase Family 4"/>
</dbReference>
<sequence>MKIIIVLRNIGPYHQSRFESLANDNLDLYVFETRPESKEYLWSPSNSPKYQVIKFPKSIFPEKDISNKEIDYFYKKNISLINPDAIISVGWADRSYQRLLLYSNSKKIPCIIVSDSIIKTERNSRRFLLKEIIKKIILRGYSAAFVAGKESREYLIKLGIEDQMIFQPWDVVDNCFFEKLTSKSKQNEYKYFLCVSRLLERKNLFNLIKSFSNYQKEGGLWGLKIIGSGNLYLKLKEYAECLTNQEKIQIINWLQINDLVQYYKNASAFILPSYFDNWGLVVNEAISSGLPCIVSQNCGCAVDLIKNNETGFVFNPSNNYELQNYMKKVENLTKDEQFKMISLARTNLKNYDLDTFSKNLKKSIVFSINNPRKSLFSSLLLRLVSNICS</sequence>
<dbReference type="EMBL" id="CP000552">
    <property type="protein sequence ID" value="ABM72586.1"/>
    <property type="molecule type" value="Genomic_DNA"/>
</dbReference>
<accession>A2BXS5</accession>
<organism evidence="2 3">
    <name type="scientific">Prochlorococcus marinus (strain MIT 9515)</name>
    <dbReference type="NCBI Taxonomy" id="167542"/>
    <lineage>
        <taxon>Bacteria</taxon>
        <taxon>Bacillati</taxon>
        <taxon>Cyanobacteriota</taxon>
        <taxon>Cyanophyceae</taxon>
        <taxon>Synechococcales</taxon>
        <taxon>Prochlorococcaceae</taxon>
        <taxon>Prochlorococcus</taxon>
    </lineage>
</organism>
<dbReference type="Pfam" id="PF00534">
    <property type="entry name" value="Glycos_transf_1"/>
    <property type="match status" value="1"/>
</dbReference>
<dbReference type="PANTHER" id="PTHR45947:SF3">
    <property type="entry name" value="SULFOQUINOVOSYL TRANSFERASE SQD2"/>
    <property type="match status" value="1"/>
</dbReference>
<dbReference type="CDD" id="cd03801">
    <property type="entry name" value="GT4_PimA-like"/>
    <property type="match status" value="1"/>
</dbReference>
<dbReference type="GeneID" id="60200547"/>
<dbReference type="AlphaFoldDB" id="A2BXS5"/>
<name>A2BXS5_PROM5</name>
<dbReference type="eggNOG" id="COG0438">
    <property type="taxonomic scope" value="Bacteria"/>
</dbReference>
<dbReference type="OrthoDB" id="9790710at2"/>
<dbReference type="GO" id="GO:0016757">
    <property type="term" value="F:glycosyltransferase activity"/>
    <property type="evidence" value="ECO:0007669"/>
    <property type="project" value="InterPro"/>
</dbReference>
<dbReference type="HOGENOM" id="CLU_009583_5_1_3"/>
<evidence type="ECO:0000259" key="1">
    <source>
        <dbReference type="Pfam" id="PF00534"/>
    </source>
</evidence>
<protein>
    <recommendedName>
        <fullName evidence="1">Glycosyl transferase family 1 domain-containing protein</fullName>
    </recommendedName>
</protein>
<dbReference type="Proteomes" id="UP000001589">
    <property type="component" value="Chromosome"/>
</dbReference>
<evidence type="ECO:0000313" key="3">
    <source>
        <dbReference type="Proteomes" id="UP000001589"/>
    </source>
</evidence>
<dbReference type="Gene3D" id="3.40.50.2000">
    <property type="entry name" value="Glycogen Phosphorylase B"/>
    <property type="match status" value="2"/>
</dbReference>
<reference evidence="2 3" key="1">
    <citation type="journal article" date="2007" name="PLoS Genet.">
        <title>Patterns and implications of gene gain and loss in the evolution of Prochlorococcus.</title>
        <authorList>
            <person name="Kettler G.C."/>
            <person name="Martiny A.C."/>
            <person name="Huang K."/>
            <person name="Zucker J."/>
            <person name="Coleman M.L."/>
            <person name="Rodrigue S."/>
            <person name="Chen F."/>
            <person name="Lapidus A."/>
            <person name="Ferriera S."/>
            <person name="Johnson J."/>
            <person name="Steglich C."/>
            <person name="Church G.M."/>
            <person name="Richardson P."/>
            <person name="Chisholm S.W."/>
        </authorList>
    </citation>
    <scope>NUCLEOTIDE SEQUENCE [LARGE SCALE GENOMIC DNA]</scope>
    <source>
        <strain evidence="2 3">MIT 9515</strain>
    </source>
</reference>
<dbReference type="RefSeq" id="WP_011820683.1">
    <property type="nucleotide sequence ID" value="NC_008817.1"/>
</dbReference>